<evidence type="ECO:0000313" key="2">
    <source>
        <dbReference type="Proteomes" id="UP000814140"/>
    </source>
</evidence>
<proteinExistence type="predicted"/>
<reference evidence="1" key="2">
    <citation type="journal article" date="2022" name="New Phytol.">
        <title>Evolutionary transition to the ectomycorrhizal habit in the genomes of a hyperdiverse lineage of mushroom-forming fungi.</title>
        <authorList>
            <person name="Looney B."/>
            <person name="Miyauchi S."/>
            <person name="Morin E."/>
            <person name="Drula E."/>
            <person name="Courty P.E."/>
            <person name="Kohler A."/>
            <person name="Kuo A."/>
            <person name="LaButti K."/>
            <person name="Pangilinan J."/>
            <person name="Lipzen A."/>
            <person name="Riley R."/>
            <person name="Andreopoulos W."/>
            <person name="He G."/>
            <person name="Johnson J."/>
            <person name="Nolan M."/>
            <person name="Tritt A."/>
            <person name="Barry K.W."/>
            <person name="Grigoriev I.V."/>
            <person name="Nagy L.G."/>
            <person name="Hibbett D."/>
            <person name="Henrissat B."/>
            <person name="Matheny P.B."/>
            <person name="Labbe J."/>
            <person name="Martin F.M."/>
        </authorList>
    </citation>
    <scope>NUCLEOTIDE SEQUENCE</scope>
    <source>
        <strain evidence="1">HHB10654</strain>
    </source>
</reference>
<dbReference type="Proteomes" id="UP000814140">
    <property type="component" value="Unassembled WGS sequence"/>
</dbReference>
<evidence type="ECO:0000313" key="1">
    <source>
        <dbReference type="EMBL" id="KAI0060690.1"/>
    </source>
</evidence>
<sequence length="489" mass="52416">MSDIQAGCFSALLRPRRRKATTTKPALMAASEHPVRGPPPYSPAAPREGIYRPEVMETIEATLATLDVDLHQLSLSIHDHPELNFQERFAHDALTAFMAARGFAVTPHYLGLETAWRAEFVHMPGAKGARVVGVNAEMDALPGVGHACGHNLIAVAGVGVALALAAALRAHNTPGTVVLLGTPAEEAGGGKQLLLERGAYEEMNVCVMCHPMGGATQAVGFAPTLALQVINVEFFGHAAHAAFAPWEGVNALDAAFLAYGNVSALRQQLKPDQRVHGIVQGRDWTPNVIPDYAKMAWIVRASVWDDVVVLRDRVIKCLDAAAMATGCTHSITFGDRYRELHQNRVLAEDLAATAREQYGVPTSITGDVSSASTDFVTLPSIHPTYNIPTDGGAQNHTPGFTRASRTPEAHTATMLMARMLALTGFRVLDDGAFFEQVGCGAIPATHLHNDIFHAGEAVPRPRESGAGVYVVLGGLDVSWVHAARELYYR</sequence>
<accession>A0ACB8SXL8</accession>
<gene>
    <name evidence="1" type="ORF">BV25DRAFT_1908315</name>
</gene>
<dbReference type="EMBL" id="MU277217">
    <property type="protein sequence ID" value="KAI0060690.1"/>
    <property type="molecule type" value="Genomic_DNA"/>
</dbReference>
<reference evidence="1" key="1">
    <citation type="submission" date="2021-03" db="EMBL/GenBank/DDBJ databases">
        <authorList>
            <consortium name="DOE Joint Genome Institute"/>
            <person name="Ahrendt S."/>
            <person name="Looney B.P."/>
            <person name="Miyauchi S."/>
            <person name="Morin E."/>
            <person name="Drula E."/>
            <person name="Courty P.E."/>
            <person name="Chicoki N."/>
            <person name="Fauchery L."/>
            <person name="Kohler A."/>
            <person name="Kuo A."/>
            <person name="Labutti K."/>
            <person name="Pangilinan J."/>
            <person name="Lipzen A."/>
            <person name="Riley R."/>
            <person name="Andreopoulos W."/>
            <person name="He G."/>
            <person name="Johnson J."/>
            <person name="Barry K.W."/>
            <person name="Grigoriev I.V."/>
            <person name="Nagy L."/>
            <person name="Hibbett D."/>
            <person name="Henrissat B."/>
            <person name="Matheny P.B."/>
            <person name="Labbe J."/>
            <person name="Martin F."/>
        </authorList>
    </citation>
    <scope>NUCLEOTIDE SEQUENCE</scope>
    <source>
        <strain evidence="1">HHB10654</strain>
    </source>
</reference>
<protein>
    <submittedName>
        <fullName evidence="1">Amidohydrolase</fullName>
    </submittedName>
</protein>
<organism evidence="1 2">
    <name type="scientific">Artomyces pyxidatus</name>
    <dbReference type="NCBI Taxonomy" id="48021"/>
    <lineage>
        <taxon>Eukaryota</taxon>
        <taxon>Fungi</taxon>
        <taxon>Dikarya</taxon>
        <taxon>Basidiomycota</taxon>
        <taxon>Agaricomycotina</taxon>
        <taxon>Agaricomycetes</taxon>
        <taxon>Russulales</taxon>
        <taxon>Auriscalpiaceae</taxon>
        <taxon>Artomyces</taxon>
    </lineage>
</organism>
<comment type="caution">
    <text evidence="1">The sequence shown here is derived from an EMBL/GenBank/DDBJ whole genome shotgun (WGS) entry which is preliminary data.</text>
</comment>
<name>A0ACB8SXL8_9AGAM</name>
<keyword evidence="2" id="KW-1185">Reference proteome</keyword>